<evidence type="ECO:0000256" key="5">
    <source>
        <dbReference type="ARBA" id="ARBA00022741"/>
    </source>
</evidence>
<keyword evidence="5" id="KW-0547">Nucleotide-binding</keyword>
<dbReference type="RefSeq" id="WP_089274574.1">
    <property type="nucleotide sequence ID" value="NZ_FZOC01000004.1"/>
</dbReference>
<dbReference type="InterPro" id="IPR003593">
    <property type="entry name" value="AAA+_ATPase"/>
</dbReference>
<dbReference type="GO" id="GO:0005886">
    <property type="term" value="C:plasma membrane"/>
    <property type="evidence" value="ECO:0007669"/>
    <property type="project" value="UniProtKB-SubCell"/>
</dbReference>
<accession>A0A239B3U5</accession>
<protein>
    <submittedName>
        <fullName evidence="10">Amino acid ABC transporter ATP-binding protein, PAAT family</fullName>
    </submittedName>
</protein>
<evidence type="ECO:0000256" key="1">
    <source>
        <dbReference type="ARBA" id="ARBA00004202"/>
    </source>
</evidence>
<dbReference type="PROSITE" id="PS00211">
    <property type="entry name" value="ABC_TRANSPORTER_1"/>
    <property type="match status" value="1"/>
</dbReference>
<comment type="similarity">
    <text evidence="2">Belongs to the ABC transporter superfamily.</text>
</comment>
<evidence type="ECO:0000256" key="7">
    <source>
        <dbReference type="ARBA" id="ARBA00022970"/>
    </source>
</evidence>
<reference evidence="10 11" key="1">
    <citation type="submission" date="2017-06" db="EMBL/GenBank/DDBJ databases">
        <authorList>
            <person name="Kim H.J."/>
            <person name="Triplett B.A."/>
        </authorList>
    </citation>
    <scope>NUCLEOTIDE SEQUENCE [LARGE SCALE GENOMIC DNA]</scope>
    <source>
        <strain evidence="10 11">DSM 13116</strain>
    </source>
</reference>
<dbReference type="GO" id="GO:0016887">
    <property type="term" value="F:ATP hydrolysis activity"/>
    <property type="evidence" value="ECO:0007669"/>
    <property type="project" value="InterPro"/>
</dbReference>
<dbReference type="SMART" id="SM00382">
    <property type="entry name" value="AAA"/>
    <property type="match status" value="1"/>
</dbReference>
<dbReference type="InterPro" id="IPR017871">
    <property type="entry name" value="ABC_transporter-like_CS"/>
</dbReference>
<organism evidence="10 11">
    <name type="scientific">Humidesulfovibrio mexicanus</name>
    <dbReference type="NCBI Taxonomy" id="147047"/>
    <lineage>
        <taxon>Bacteria</taxon>
        <taxon>Pseudomonadati</taxon>
        <taxon>Thermodesulfobacteriota</taxon>
        <taxon>Desulfovibrionia</taxon>
        <taxon>Desulfovibrionales</taxon>
        <taxon>Desulfovibrionaceae</taxon>
        <taxon>Humidesulfovibrio</taxon>
    </lineage>
</organism>
<dbReference type="PANTHER" id="PTHR43166:SF9">
    <property type="entry name" value="GLUTAMATE_ASPARTATE IMPORT ATP-BINDING PROTEIN GLTL"/>
    <property type="match status" value="1"/>
</dbReference>
<proteinExistence type="inferred from homology"/>
<feature type="domain" description="ABC transporter" evidence="9">
    <location>
        <begin position="12"/>
        <end position="247"/>
    </location>
</feature>
<evidence type="ECO:0000256" key="3">
    <source>
        <dbReference type="ARBA" id="ARBA00022448"/>
    </source>
</evidence>
<name>A0A239B3U5_9BACT</name>
<dbReference type="Pfam" id="PF00005">
    <property type="entry name" value="ABC_tran"/>
    <property type="match status" value="1"/>
</dbReference>
<dbReference type="SUPFAM" id="SSF52540">
    <property type="entry name" value="P-loop containing nucleoside triphosphate hydrolases"/>
    <property type="match status" value="1"/>
</dbReference>
<sequence length="265" mass="28418">MSTKNDAERPILEAQNLFKTLGGNRVLDAVSLAIGRGRVKVLIGPSGAGKSTLLQCLNFLMPPDSGHILLEGREVDKRSKRELCAFRQQVGMIFQDFNLFDHLSALENVRVALMKVKGMGKLEATERAVAELGRVGLGDKAQLYPANLSGGQKQRVAIARALAMDPKVMLLDEPTSALDPELIGEVLSVIRDLAQGGMTMIMATHQISFSASLADEFMFMEKGRVVEQGSPAELLGKGSGSRTQAFCAKISELTGETGEAGECGL</sequence>
<comment type="subcellular location">
    <subcellularLocation>
        <location evidence="1">Cell membrane</location>
        <topology evidence="1">Peripheral membrane protein</topology>
    </subcellularLocation>
</comment>
<dbReference type="EMBL" id="FZOC01000004">
    <property type="protein sequence ID" value="SNS01884.1"/>
    <property type="molecule type" value="Genomic_DNA"/>
</dbReference>
<keyword evidence="4" id="KW-1003">Cell membrane</keyword>
<dbReference type="AlphaFoldDB" id="A0A239B3U5"/>
<evidence type="ECO:0000313" key="10">
    <source>
        <dbReference type="EMBL" id="SNS01884.1"/>
    </source>
</evidence>
<dbReference type="Gene3D" id="3.40.50.300">
    <property type="entry name" value="P-loop containing nucleotide triphosphate hydrolases"/>
    <property type="match status" value="1"/>
</dbReference>
<keyword evidence="8" id="KW-0472">Membrane</keyword>
<evidence type="ECO:0000313" key="11">
    <source>
        <dbReference type="Proteomes" id="UP000198324"/>
    </source>
</evidence>
<dbReference type="InterPro" id="IPR030679">
    <property type="entry name" value="ABC_ATPase_HisP-typ"/>
</dbReference>
<dbReference type="Proteomes" id="UP000198324">
    <property type="component" value="Unassembled WGS sequence"/>
</dbReference>
<dbReference type="PROSITE" id="PS50893">
    <property type="entry name" value="ABC_TRANSPORTER_2"/>
    <property type="match status" value="1"/>
</dbReference>
<keyword evidence="3" id="KW-0813">Transport</keyword>
<dbReference type="OrthoDB" id="9809450at2"/>
<dbReference type="PANTHER" id="PTHR43166">
    <property type="entry name" value="AMINO ACID IMPORT ATP-BINDING PROTEIN"/>
    <property type="match status" value="1"/>
</dbReference>
<keyword evidence="11" id="KW-1185">Reference proteome</keyword>
<evidence type="ECO:0000256" key="2">
    <source>
        <dbReference type="ARBA" id="ARBA00005417"/>
    </source>
</evidence>
<evidence type="ECO:0000256" key="6">
    <source>
        <dbReference type="ARBA" id="ARBA00022840"/>
    </source>
</evidence>
<dbReference type="GO" id="GO:0005524">
    <property type="term" value="F:ATP binding"/>
    <property type="evidence" value="ECO:0007669"/>
    <property type="project" value="UniProtKB-KW"/>
</dbReference>
<dbReference type="InterPro" id="IPR027417">
    <property type="entry name" value="P-loop_NTPase"/>
</dbReference>
<keyword evidence="6 10" id="KW-0067">ATP-binding</keyword>
<dbReference type="InterPro" id="IPR050086">
    <property type="entry name" value="MetN_ABC_transporter-like"/>
</dbReference>
<keyword evidence="7" id="KW-0029">Amino-acid transport</keyword>
<dbReference type="GO" id="GO:0015424">
    <property type="term" value="F:ABC-type amino acid transporter activity"/>
    <property type="evidence" value="ECO:0007669"/>
    <property type="project" value="InterPro"/>
</dbReference>
<evidence type="ECO:0000259" key="9">
    <source>
        <dbReference type="PROSITE" id="PS50893"/>
    </source>
</evidence>
<evidence type="ECO:0000256" key="4">
    <source>
        <dbReference type="ARBA" id="ARBA00022475"/>
    </source>
</evidence>
<gene>
    <name evidence="10" type="ORF">SAMN04488503_2376</name>
</gene>
<dbReference type="InterPro" id="IPR003439">
    <property type="entry name" value="ABC_transporter-like_ATP-bd"/>
</dbReference>
<evidence type="ECO:0000256" key="8">
    <source>
        <dbReference type="ARBA" id="ARBA00023136"/>
    </source>
</evidence>
<dbReference type="PIRSF" id="PIRSF039085">
    <property type="entry name" value="ABC_ATPase_HisP"/>
    <property type="match status" value="1"/>
</dbReference>